<name>A0A371ELR0_MUCPR</name>
<dbReference type="Proteomes" id="UP000257109">
    <property type="component" value="Unassembled WGS sequence"/>
</dbReference>
<organism evidence="1 2">
    <name type="scientific">Mucuna pruriens</name>
    <name type="common">Velvet bean</name>
    <name type="synonym">Dolichos pruriens</name>
    <dbReference type="NCBI Taxonomy" id="157652"/>
    <lineage>
        <taxon>Eukaryota</taxon>
        <taxon>Viridiplantae</taxon>
        <taxon>Streptophyta</taxon>
        <taxon>Embryophyta</taxon>
        <taxon>Tracheophyta</taxon>
        <taxon>Spermatophyta</taxon>
        <taxon>Magnoliopsida</taxon>
        <taxon>eudicotyledons</taxon>
        <taxon>Gunneridae</taxon>
        <taxon>Pentapetalae</taxon>
        <taxon>rosids</taxon>
        <taxon>fabids</taxon>
        <taxon>Fabales</taxon>
        <taxon>Fabaceae</taxon>
        <taxon>Papilionoideae</taxon>
        <taxon>50 kb inversion clade</taxon>
        <taxon>NPAAA clade</taxon>
        <taxon>indigoferoid/millettioid clade</taxon>
        <taxon>Phaseoleae</taxon>
        <taxon>Mucuna</taxon>
    </lineage>
</organism>
<reference evidence="1" key="1">
    <citation type="submission" date="2018-05" db="EMBL/GenBank/DDBJ databases">
        <title>Draft genome of Mucuna pruriens seed.</title>
        <authorList>
            <person name="Nnadi N.E."/>
            <person name="Vos R."/>
            <person name="Hasami M.H."/>
            <person name="Devisetty U.K."/>
            <person name="Aguiy J.C."/>
        </authorList>
    </citation>
    <scope>NUCLEOTIDE SEQUENCE [LARGE SCALE GENOMIC DNA]</scope>
    <source>
        <strain evidence="1">JCA_2017</strain>
    </source>
</reference>
<sequence length="75" mass="8635">MPNIDPEFLCLELSICSKTKNKVCPKDSYILSSINQLVDEALGYKVLSFLDTYSSYNLIRMYQSNKKKNLYNEGT</sequence>
<proteinExistence type="predicted"/>
<evidence type="ECO:0000313" key="2">
    <source>
        <dbReference type="Proteomes" id="UP000257109"/>
    </source>
</evidence>
<evidence type="ECO:0008006" key="3">
    <source>
        <dbReference type="Google" id="ProtNLM"/>
    </source>
</evidence>
<accession>A0A371ELR0</accession>
<dbReference type="InterPro" id="IPR043128">
    <property type="entry name" value="Rev_trsase/Diguanyl_cyclase"/>
</dbReference>
<comment type="caution">
    <text evidence="1">The sequence shown here is derived from an EMBL/GenBank/DDBJ whole genome shotgun (WGS) entry which is preliminary data.</text>
</comment>
<dbReference type="Gene3D" id="3.30.70.270">
    <property type="match status" value="1"/>
</dbReference>
<gene>
    <name evidence="1" type="ORF">CR513_54313</name>
</gene>
<dbReference type="InterPro" id="IPR043502">
    <property type="entry name" value="DNA/RNA_pol_sf"/>
</dbReference>
<dbReference type="SUPFAM" id="SSF56672">
    <property type="entry name" value="DNA/RNA polymerases"/>
    <property type="match status" value="1"/>
</dbReference>
<feature type="non-terminal residue" evidence="1">
    <location>
        <position position="1"/>
    </location>
</feature>
<dbReference type="AlphaFoldDB" id="A0A371ELR0"/>
<dbReference type="EMBL" id="QJKJ01013236">
    <property type="protein sequence ID" value="RDX66879.1"/>
    <property type="molecule type" value="Genomic_DNA"/>
</dbReference>
<dbReference type="OrthoDB" id="1423731at2759"/>
<protein>
    <recommendedName>
        <fullName evidence="3">Reverse transcriptase domain-containing protein</fullName>
    </recommendedName>
</protein>
<keyword evidence="2" id="KW-1185">Reference proteome</keyword>
<evidence type="ECO:0000313" key="1">
    <source>
        <dbReference type="EMBL" id="RDX66879.1"/>
    </source>
</evidence>